<evidence type="ECO:0000256" key="1">
    <source>
        <dbReference type="SAM" id="SignalP"/>
    </source>
</evidence>
<protein>
    <recommendedName>
        <fullName evidence="2">ABM domain-containing protein</fullName>
    </recommendedName>
</protein>
<evidence type="ECO:0000259" key="2">
    <source>
        <dbReference type="PROSITE" id="PS51725"/>
    </source>
</evidence>
<proteinExistence type="predicted"/>
<reference evidence="3" key="1">
    <citation type="submission" date="2021-01" db="EMBL/GenBank/DDBJ databases">
        <authorList>
            <person name="Corre E."/>
            <person name="Pelletier E."/>
            <person name="Niang G."/>
            <person name="Scheremetjew M."/>
            <person name="Finn R."/>
            <person name="Kale V."/>
            <person name="Holt S."/>
            <person name="Cochrane G."/>
            <person name="Meng A."/>
            <person name="Brown T."/>
            <person name="Cohen L."/>
        </authorList>
    </citation>
    <scope>NUCLEOTIDE SEQUENCE</scope>
    <source>
        <strain evidence="3">CCMP1243</strain>
    </source>
</reference>
<dbReference type="PROSITE" id="PS51725">
    <property type="entry name" value="ABM"/>
    <property type="match status" value="1"/>
</dbReference>
<dbReference type="AlphaFoldDB" id="A0A7S2RH64"/>
<dbReference type="PANTHER" id="PTHR33336:SF1">
    <property type="entry name" value="(4S)-4-HYDROXY-5-PHOSPHONOOXYPENTANE-2,3-DIONE ISOMERASE"/>
    <property type="match status" value="1"/>
</dbReference>
<dbReference type="EMBL" id="HBHJ01006980">
    <property type="protein sequence ID" value="CAD9670981.1"/>
    <property type="molecule type" value="Transcribed_RNA"/>
</dbReference>
<dbReference type="InterPro" id="IPR011008">
    <property type="entry name" value="Dimeric_a/b-barrel"/>
</dbReference>
<dbReference type="GO" id="GO:0005829">
    <property type="term" value="C:cytosol"/>
    <property type="evidence" value="ECO:0007669"/>
    <property type="project" value="TreeGrafter"/>
</dbReference>
<name>A0A7S2RH64_9STRA</name>
<feature type="chain" id="PRO_5031563363" description="ABM domain-containing protein" evidence="1">
    <location>
        <begin position="28"/>
        <end position="152"/>
    </location>
</feature>
<accession>A0A7S2RH64</accession>
<dbReference type="SUPFAM" id="SSF54909">
    <property type="entry name" value="Dimeric alpha+beta barrel"/>
    <property type="match status" value="1"/>
</dbReference>
<dbReference type="GO" id="GO:0016491">
    <property type="term" value="F:oxidoreductase activity"/>
    <property type="evidence" value="ECO:0007669"/>
    <property type="project" value="TreeGrafter"/>
</dbReference>
<organism evidence="3">
    <name type="scientific">Rhizochromulina marina</name>
    <dbReference type="NCBI Taxonomy" id="1034831"/>
    <lineage>
        <taxon>Eukaryota</taxon>
        <taxon>Sar</taxon>
        <taxon>Stramenopiles</taxon>
        <taxon>Ochrophyta</taxon>
        <taxon>Dictyochophyceae</taxon>
        <taxon>Rhizochromulinales</taxon>
        <taxon>Rhizochromulina</taxon>
    </lineage>
</organism>
<gene>
    <name evidence="3" type="ORF">RMAR1173_LOCUS4521</name>
</gene>
<feature type="domain" description="ABM" evidence="2">
    <location>
        <begin position="56"/>
        <end position="149"/>
    </location>
</feature>
<keyword evidence="1" id="KW-0732">Signal</keyword>
<dbReference type="InterPro" id="IPR050744">
    <property type="entry name" value="AI-2_Isomerase_LsrG"/>
</dbReference>
<dbReference type="PANTHER" id="PTHR33336">
    <property type="entry name" value="QUINOL MONOOXYGENASE YGIN-RELATED"/>
    <property type="match status" value="1"/>
</dbReference>
<evidence type="ECO:0000313" key="3">
    <source>
        <dbReference type="EMBL" id="CAD9670981.1"/>
    </source>
</evidence>
<dbReference type="Pfam" id="PF03992">
    <property type="entry name" value="ABM"/>
    <property type="match status" value="1"/>
</dbReference>
<feature type="signal peptide" evidence="1">
    <location>
        <begin position="1"/>
        <end position="27"/>
    </location>
</feature>
<dbReference type="Gene3D" id="3.30.70.100">
    <property type="match status" value="1"/>
</dbReference>
<sequence>MARTCVAALARAAVVVVLAALASGVEGFLPGSTFAGGLGPRGGQRALELARQAHPVSIVVEALIEETRIDEFLDVIEADAVGSRGEEGCLRFDVIRSQDDPCKFYFYEVYVDAEAVAVHKAQPHFKLWSDFKASGGVASSVSHKGDAIFFSG</sequence>
<dbReference type="InterPro" id="IPR007138">
    <property type="entry name" value="ABM_dom"/>
</dbReference>